<evidence type="ECO:0000313" key="2">
    <source>
        <dbReference type="Proteomes" id="UP000789901"/>
    </source>
</evidence>
<comment type="caution">
    <text evidence="1">The sequence shown here is derived from an EMBL/GenBank/DDBJ whole genome shotgun (WGS) entry which is preliminary data.</text>
</comment>
<reference evidence="1 2" key="1">
    <citation type="submission" date="2021-06" db="EMBL/GenBank/DDBJ databases">
        <authorList>
            <person name="Kallberg Y."/>
            <person name="Tangrot J."/>
            <person name="Rosling A."/>
        </authorList>
    </citation>
    <scope>NUCLEOTIDE SEQUENCE [LARGE SCALE GENOMIC DNA]</scope>
    <source>
        <strain evidence="1 2">120-4 pot B 10/14</strain>
    </source>
</reference>
<dbReference type="Proteomes" id="UP000789901">
    <property type="component" value="Unassembled WGS sequence"/>
</dbReference>
<proteinExistence type="predicted"/>
<keyword evidence="2" id="KW-1185">Reference proteome</keyword>
<dbReference type="EMBL" id="CAJVQB010007549">
    <property type="protein sequence ID" value="CAG8705270.1"/>
    <property type="molecule type" value="Genomic_DNA"/>
</dbReference>
<accession>A0ABN7V1H9</accession>
<name>A0ABN7V1H9_GIGMA</name>
<protein>
    <submittedName>
        <fullName evidence="1">45710_t:CDS:1</fullName>
    </submittedName>
</protein>
<sequence>MLLSQPKIPEVGSEFPTVESLKEAAQQGAKVAGFAFSVLSSKMLCSRKEHGTEDIVNKYNKIRNALNKGSNNNTTMQLLQKLEECNYIVCHLLSIDVIFGNAKSLNTYQIAMAWVENEKEHTYEWFLNTLKEVGYNAYFCSLEIFVSNRSQALQNAANKKKDSEYWMHINTKNYPHMGVQLNTMSRKKL</sequence>
<organism evidence="1 2">
    <name type="scientific">Gigaspora margarita</name>
    <dbReference type="NCBI Taxonomy" id="4874"/>
    <lineage>
        <taxon>Eukaryota</taxon>
        <taxon>Fungi</taxon>
        <taxon>Fungi incertae sedis</taxon>
        <taxon>Mucoromycota</taxon>
        <taxon>Glomeromycotina</taxon>
        <taxon>Glomeromycetes</taxon>
        <taxon>Diversisporales</taxon>
        <taxon>Gigasporaceae</taxon>
        <taxon>Gigaspora</taxon>
    </lineage>
</organism>
<evidence type="ECO:0000313" key="1">
    <source>
        <dbReference type="EMBL" id="CAG8705270.1"/>
    </source>
</evidence>
<gene>
    <name evidence="1" type="ORF">GMARGA_LOCUS12395</name>
</gene>